<sequence length="200" mass="21304">MSAIQRLAVSVLVGASIGAILWFGWAISPTMTVWTGTAITYVGWTWATLGPMDAAQTARFARREDPTHAGTAILVVTAALGSLASIILVLIHHDDTARLVGTLIGIVASWATIHTLFATHYARLYFTDPVGGVDFHQSDPPLYTDFAYVAFTVGMSFAISDTDLSGSRMRRPALLHALLSYLFGTVIVALLINLLAGVAG</sequence>
<keyword evidence="3" id="KW-1185">Reference proteome</keyword>
<dbReference type="RefSeq" id="WP_290712930.1">
    <property type="nucleotide sequence ID" value="NZ_BAAAVS010000019.1"/>
</dbReference>
<feature type="transmembrane region" description="Helical" evidence="1">
    <location>
        <begin position="173"/>
        <end position="196"/>
    </location>
</feature>
<reference evidence="3" key="1">
    <citation type="journal article" date="2019" name="Int. J. Syst. Evol. Microbiol.">
        <title>The Global Catalogue of Microorganisms (GCM) 10K type strain sequencing project: providing services to taxonomists for standard genome sequencing and annotation.</title>
        <authorList>
            <consortium name="The Broad Institute Genomics Platform"/>
            <consortium name="The Broad Institute Genome Sequencing Center for Infectious Disease"/>
            <person name="Wu L."/>
            <person name="Ma J."/>
        </authorList>
    </citation>
    <scope>NUCLEOTIDE SEQUENCE [LARGE SCALE GENOMIC DNA]</scope>
    <source>
        <strain evidence="3">JCM 14234</strain>
    </source>
</reference>
<feature type="transmembrane region" description="Helical" evidence="1">
    <location>
        <begin position="103"/>
        <end position="122"/>
    </location>
</feature>
<dbReference type="Proteomes" id="UP001501035">
    <property type="component" value="Unassembled WGS sequence"/>
</dbReference>
<keyword evidence="1" id="KW-0472">Membrane</keyword>
<proteinExistence type="predicted"/>
<organism evidence="2 3">
    <name type="scientific">Gordonia defluvii</name>
    <dbReference type="NCBI Taxonomy" id="283718"/>
    <lineage>
        <taxon>Bacteria</taxon>
        <taxon>Bacillati</taxon>
        <taxon>Actinomycetota</taxon>
        <taxon>Actinomycetes</taxon>
        <taxon>Mycobacteriales</taxon>
        <taxon>Gordoniaceae</taxon>
        <taxon>Gordonia</taxon>
    </lineage>
</organism>
<evidence type="ECO:0000313" key="2">
    <source>
        <dbReference type="EMBL" id="GAA3031848.1"/>
    </source>
</evidence>
<keyword evidence="1" id="KW-0812">Transmembrane</keyword>
<dbReference type="InterPro" id="IPR009781">
    <property type="entry name" value="DUF1345"/>
</dbReference>
<dbReference type="Pfam" id="PF07077">
    <property type="entry name" value="DUF1345"/>
    <property type="match status" value="1"/>
</dbReference>
<gene>
    <name evidence="2" type="ORF">GCM10010528_11330</name>
</gene>
<evidence type="ECO:0000313" key="3">
    <source>
        <dbReference type="Proteomes" id="UP001501035"/>
    </source>
</evidence>
<name>A0ABP6L838_9ACTN</name>
<dbReference type="EMBL" id="BAAAVS010000019">
    <property type="protein sequence ID" value="GAA3031848.1"/>
    <property type="molecule type" value="Genomic_DNA"/>
</dbReference>
<keyword evidence="1" id="KW-1133">Transmembrane helix</keyword>
<feature type="transmembrane region" description="Helical" evidence="1">
    <location>
        <begin position="69"/>
        <end position="91"/>
    </location>
</feature>
<protein>
    <submittedName>
        <fullName evidence="2">DUF1345 domain-containing protein</fullName>
    </submittedName>
</protein>
<evidence type="ECO:0000256" key="1">
    <source>
        <dbReference type="SAM" id="Phobius"/>
    </source>
</evidence>
<feature type="transmembrane region" description="Helical" evidence="1">
    <location>
        <begin position="7"/>
        <end position="27"/>
    </location>
</feature>
<feature type="transmembrane region" description="Helical" evidence="1">
    <location>
        <begin position="142"/>
        <end position="161"/>
    </location>
</feature>
<comment type="caution">
    <text evidence="2">The sequence shown here is derived from an EMBL/GenBank/DDBJ whole genome shotgun (WGS) entry which is preliminary data.</text>
</comment>
<accession>A0ABP6L838</accession>